<dbReference type="RefSeq" id="WP_251260973.1">
    <property type="nucleotide sequence ID" value="NZ_JAMQGP010000003.1"/>
</dbReference>
<proteinExistence type="predicted"/>
<evidence type="ECO:0000313" key="1">
    <source>
        <dbReference type="EMBL" id="MCM2679524.1"/>
    </source>
</evidence>
<protein>
    <submittedName>
        <fullName evidence="1">Uncharacterized protein</fullName>
    </submittedName>
</protein>
<name>A0AA42B757_9GAMM</name>
<dbReference type="AlphaFoldDB" id="A0AA42B757"/>
<dbReference type="SUPFAM" id="SSF53850">
    <property type="entry name" value="Periplasmic binding protein-like II"/>
    <property type="match status" value="1"/>
</dbReference>
<sequence>MQHTSTNGLRKFSVVTVRAKQVLLLLVSFWLCWAPQVAHAAMKVRYYEPMNEKDEYPIDLLKFILDSADADYELEPVPTADMTEIRQIADVNAGHVSFVPLAANKRANDALAPVPYPIFRGLLGHRVLLIREHEQSRFDQIDSISELQQLKGGQGRFWPDTQVLLSAGLDIETPVKYEGLFHMLEGGRFDFFPRGLQEPVSELNARPELELSIEESLLMVYPMPMFFYASKGNQEFVKTLSQGFENATKDGSFEKWFVKHPLIAETLSKIDLKGRTILRLENPHLPTLVPVEREELWLKL</sequence>
<keyword evidence="2" id="KW-1185">Reference proteome</keyword>
<reference evidence="1 2" key="1">
    <citation type="journal article" date="2013" name="Antonie Van Leeuwenhoek">
        <title>Echinimonas agarilytica gen. nov., sp. nov., a new gammaproteobacterium isolated from the sea urchin Strongylocentrotus intermedius.</title>
        <authorList>
            <person name="Nedashkovskaya O.I."/>
            <person name="Stenkova A.M."/>
            <person name="Zhukova N.V."/>
            <person name="Van Trappen S."/>
            <person name="Lee J.S."/>
            <person name="Kim S.B."/>
        </authorList>
    </citation>
    <scope>NUCLEOTIDE SEQUENCE [LARGE SCALE GENOMIC DNA]</scope>
    <source>
        <strain evidence="1 2">KMM 6351</strain>
    </source>
</reference>
<evidence type="ECO:0000313" key="2">
    <source>
        <dbReference type="Proteomes" id="UP001165393"/>
    </source>
</evidence>
<dbReference type="EMBL" id="JAMQGP010000003">
    <property type="protein sequence ID" value="MCM2679524.1"/>
    <property type="molecule type" value="Genomic_DNA"/>
</dbReference>
<gene>
    <name evidence="1" type="ORF">NAF29_07565</name>
</gene>
<comment type="caution">
    <text evidence="1">The sequence shown here is derived from an EMBL/GenBank/DDBJ whole genome shotgun (WGS) entry which is preliminary data.</text>
</comment>
<dbReference type="Proteomes" id="UP001165393">
    <property type="component" value="Unassembled WGS sequence"/>
</dbReference>
<accession>A0AA42B757</accession>
<organism evidence="1 2">
    <name type="scientific">Echinimonas agarilytica</name>
    <dbReference type="NCBI Taxonomy" id="1215918"/>
    <lineage>
        <taxon>Bacteria</taxon>
        <taxon>Pseudomonadati</taxon>
        <taxon>Pseudomonadota</taxon>
        <taxon>Gammaproteobacteria</taxon>
        <taxon>Alteromonadales</taxon>
        <taxon>Echinimonadaceae</taxon>
        <taxon>Echinimonas</taxon>
    </lineage>
</organism>